<dbReference type="PROSITE" id="PS50082">
    <property type="entry name" value="WD_REPEATS_2"/>
    <property type="match status" value="2"/>
</dbReference>
<dbReference type="AlphaFoldDB" id="A0AA88GYH0"/>
<dbReference type="RefSeq" id="XP_044552318.1">
    <property type="nucleotide sequence ID" value="XM_044694590.1"/>
</dbReference>
<accession>A0AA88GYH0</accession>
<dbReference type="GeneID" id="68092952"/>
<evidence type="ECO:0000256" key="2">
    <source>
        <dbReference type="ARBA" id="ARBA00022737"/>
    </source>
</evidence>
<dbReference type="PROSITE" id="PS50294">
    <property type="entry name" value="WD_REPEATS_REGION"/>
    <property type="match status" value="1"/>
</dbReference>
<dbReference type="Gene3D" id="2.130.10.10">
    <property type="entry name" value="YVTN repeat-like/Quinoprotein amine dehydrogenase"/>
    <property type="match status" value="1"/>
</dbReference>
<dbReference type="InterPro" id="IPR015943">
    <property type="entry name" value="WD40/YVTN_repeat-like_dom_sf"/>
</dbReference>
<dbReference type="GO" id="GO:0006891">
    <property type="term" value="P:intra-Golgi vesicle-mediated transport"/>
    <property type="evidence" value="ECO:0007669"/>
    <property type="project" value="TreeGrafter"/>
</dbReference>
<dbReference type="PANTHER" id="PTHR19876:SF2">
    <property type="entry name" value="COATOMER SUBUNIT BETA"/>
    <property type="match status" value="1"/>
</dbReference>
<proteinExistence type="predicted"/>
<dbReference type="Proteomes" id="UP000816034">
    <property type="component" value="Unassembled WGS sequence"/>
</dbReference>
<dbReference type="SUPFAM" id="SSF50978">
    <property type="entry name" value="WD40 repeat-like"/>
    <property type="match status" value="1"/>
</dbReference>
<evidence type="ECO:0008006" key="6">
    <source>
        <dbReference type="Google" id="ProtNLM"/>
    </source>
</evidence>
<comment type="caution">
    <text evidence="4">The sequence shown here is derived from an EMBL/GenBank/DDBJ whole genome shotgun (WGS) entry which is preliminary data.</text>
</comment>
<organism evidence="4 5">
    <name type="scientific">Naegleria lovaniensis</name>
    <name type="common">Amoeba</name>
    <dbReference type="NCBI Taxonomy" id="51637"/>
    <lineage>
        <taxon>Eukaryota</taxon>
        <taxon>Discoba</taxon>
        <taxon>Heterolobosea</taxon>
        <taxon>Tetramitia</taxon>
        <taxon>Eutetramitia</taxon>
        <taxon>Vahlkampfiidae</taxon>
        <taxon>Naegleria</taxon>
    </lineage>
</organism>
<protein>
    <recommendedName>
        <fullName evidence="6">Guanine nucleotide-binding protein subunit beta-like protein</fullName>
    </recommendedName>
</protein>
<dbReference type="GO" id="GO:0006890">
    <property type="term" value="P:retrograde vesicle-mediated transport, Golgi to endoplasmic reticulum"/>
    <property type="evidence" value="ECO:0007669"/>
    <property type="project" value="TreeGrafter"/>
</dbReference>
<dbReference type="PANTHER" id="PTHR19876">
    <property type="entry name" value="COATOMER"/>
    <property type="match status" value="1"/>
</dbReference>
<sequence>MFSFNMLTSCFNSVFPTRQITNITNITNNKFKSKPIRQSPSTLKNKVQKVQISNIIHSKNTRAKGCCFLRDGRIATAFYKGFATIQELDEGTMKEIIELAPEGYPLRCVKFIERINCLVAGSDSCLIYVYDCQKQLIVKELNSHLDYLRCLEVHPTLPYLISCSDDQTIRVFNWENDWKSEIILTGHSHYVMRICLNPHNPNILASCSLDHTVRIWEIDFPKQYEIFTQEKTTTSSNFVSTLKNIFNLSSPIQTLEGFQYGVDCVDFYRGRDPAKMNWLIACSDDKTLRIFNWKTAECIMTFPDIHTHNISSCIFENDLIISGGEDSIVNIISVDNFKVLHSFSTKSFGRVWSLEIDKYCQSVYCNRSIDEEEPFTLAICCDEGLVLLKVQKTMTVSYKIVLTHALEQLSDIDIITTTSFDDDEEIAAIHHRTEIPASSSSLENNSDEYSYNQ</sequence>
<evidence type="ECO:0000313" key="4">
    <source>
        <dbReference type="EMBL" id="KAG2388326.1"/>
    </source>
</evidence>
<keyword evidence="5" id="KW-1185">Reference proteome</keyword>
<feature type="repeat" description="WD" evidence="3">
    <location>
        <begin position="184"/>
        <end position="219"/>
    </location>
</feature>
<keyword evidence="2" id="KW-0677">Repeat</keyword>
<keyword evidence="1 3" id="KW-0853">WD repeat</keyword>
<dbReference type="PROSITE" id="PS00678">
    <property type="entry name" value="WD_REPEATS_1"/>
    <property type="match status" value="1"/>
</dbReference>
<dbReference type="SMART" id="SM00320">
    <property type="entry name" value="WD40"/>
    <property type="match status" value="5"/>
</dbReference>
<dbReference type="GO" id="GO:0006886">
    <property type="term" value="P:intracellular protein transport"/>
    <property type="evidence" value="ECO:0007669"/>
    <property type="project" value="TreeGrafter"/>
</dbReference>
<evidence type="ECO:0000256" key="1">
    <source>
        <dbReference type="ARBA" id="ARBA00022574"/>
    </source>
</evidence>
<evidence type="ECO:0000313" key="5">
    <source>
        <dbReference type="Proteomes" id="UP000816034"/>
    </source>
</evidence>
<dbReference type="InterPro" id="IPR019775">
    <property type="entry name" value="WD40_repeat_CS"/>
</dbReference>
<feature type="repeat" description="WD" evidence="3">
    <location>
        <begin position="141"/>
        <end position="173"/>
    </location>
</feature>
<dbReference type="GO" id="GO:0030126">
    <property type="term" value="C:COPI vesicle coat"/>
    <property type="evidence" value="ECO:0007669"/>
    <property type="project" value="TreeGrafter"/>
</dbReference>
<dbReference type="Pfam" id="PF00400">
    <property type="entry name" value="WD40"/>
    <property type="match status" value="3"/>
</dbReference>
<dbReference type="GO" id="GO:0006888">
    <property type="term" value="P:endoplasmic reticulum to Golgi vesicle-mediated transport"/>
    <property type="evidence" value="ECO:0007669"/>
    <property type="project" value="TreeGrafter"/>
</dbReference>
<gene>
    <name evidence="4" type="ORF">C9374_000490</name>
</gene>
<dbReference type="InterPro" id="IPR050844">
    <property type="entry name" value="Coatomer_complex_subunit"/>
</dbReference>
<dbReference type="EMBL" id="PYSW02000010">
    <property type="protein sequence ID" value="KAG2388326.1"/>
    <property type="molecule type" value="Genomic_DNA"/>
</dbReference>
<evidence type="ECO:0000256" key="3">
    <source>
        <dbReference type="PROSITE-ProRule" id="PRU00221"/>
    </source>
</evidence>
<reference evidence="4 5" key="1">
    <citation type="journal article" date="2018" name="BMC Genomics">
        <title>The genome of Naegleria lovaniensis, the basis for a comparative approach to unravel pathogenicity factors of the human pathogenic amoeba N. fowleri.</title>
        <authorList>
            <person name="Liechti N."/>
            <person name="Schurch N."/>
            <person name="Bruggmann R."/>
            <person name="Wittwer M."/>
        </authorList>
    </citation>
    <scope>NUCLEOTIDE SEQUENCE [LARGE SCALE GENOMIC DNA]</scope>
    <source>
        <strain evidence="4 5">ATCC 30569</strain>
    </source>
</reference>
<name>A0AA88GYH0_NAELO</name>
<dbReference type="InterPro" id="IPR001680">
    <property type="entry name" value="WD40_rpt"/>
</dbReference>
<dbReference type="InterPro" id="IPR036322">
    <property type="entry name" value="WD40_repeat_dom_sf"/>
</dbReference>